<dbReference type="PANTHER" id="PTHR41259">
    <property type="entry name" value="DOUBLE-STRAND BREAK REPAIR RAD50 ATPASE, PUTATIVE-RELATED"/>
    <property type="match status" value="1"/>
</dbReference>
<comment type="caution">
    <text evidence="4">The sequence shown here is derived from an EMBL/GenBank/DDBJ whole genome shotgun (WGS) entry which is preliminary data.</text>
</comment>
<gene>
    <name evidence="4" type="ORF">EI77_00131</name>
</gene>
<feature type="region of interest" description="Disordered" evidence="2">
    <location>
        <begin position="659"/>
        <end position="688"/>
    </location>
</feature>
<dbReference type="Proteomes" id="UP000295662">
    <property type="component" value="Unassembled WGS sequence"/>
</dbReference>
<dbReference type="GO" id="GO:0004527">
    <property type="term" value="F:exonuclease activity"/>
    <property type="evidence" value="ECO:0007669"/>
    <property type="project" value="UniProtKB-KW"/>
</dbReference>
<dbReference type="AlphaFoldDB" id="A0A4V3FI30"/>
<reference evidence="4 5" key="1">
    <citation type="submission" date="2019-03" db="EMBL/GenBank/DDBJ databases">
        <title>Genomic Encyclopedia of Archaeal and Bacterial Type Strains, Phase II (KMG-II): from individual species to whole genera.</title>
        <authorList>
            <person name="Goeker M."/>
        </authorList>
    </citation>
    <scope>NUCLEOTIDE SEQUENCE [LARGE SCALE GENOMIC DNA]</scope>
    <source>
        <strain evidence="4 5">ATCC 25309</strain>
    </source>
</reference>
<feature type="coiled-coil region" evidence="1">
    <location>
        <begin position="588"/>
        <end position="622"/>
    </location>
</feature>
<keyword evidence="4" id="KW-0378">Hydrolase</keyword>
<dbReference type="InterPro" id="IPR027417">
    <property type="entry name" value="P-loop_NTPase"/>
</dbReference>
<evidence type="ECO:0000256" key="2">
    <source>
        <dbReference type="SAM" id="MobiDB-lite"/>
    </source>
</evidence>
<keyword evidence="4" id="KW-0269">Exonuclease</keyword>
<dbReference type="OrthoDB" id="177838at2"/>
<dbReference type="InterPro" id="IPR038729">
    <property type="entry name" value="Rad50/SbcC_AAA"/>
</dbReference>
<keyword evidence="1" id="KW-0175">Coiled coil</keyword>
<dbReference type="GO" id="GO:0006302">
    <property type="term" value="P:double-strand break repair"/>
    <property type="evidence" value="ECO:0007669"/>
    <property type="project" value="InterPro"/>
</dbReference>
<feature type="coiled-coil region" evidence="1">
    <location>
        <begin position="223"/>
        <end position="260"/>
    </location>
</feature>
<evidence type="ECO:0000313" key="5">
    <source>
        <dbReference type="Proteomes" id="UP000295662"/>
    </source>
</evidence>
<dbReference type="Pfam" id="PF13476">
    <property type="entry name" value="AAA_23"/>
    <property type="match status" value="1"/>
</dbReference>
<accession>A0A4V3FI30</accession>
<protein>
    <submittedName>
        <fullName evidence="4">DNA repair exonuclease SbcCD ATPase subunit</fullName>
    </submittedName>
</protein>
<evidence type="ECO:0000259" key="3">
    <source>
        <dbReference type="Pfam" id="PF13476"/>
    </source>
</evidence>
<dbReference type="SUPFAM" id="SSF52540">
    <property type="entry name" value="P-loop containing nucleoside triphosphate hydrolases"/>
    <property type="match status" value="1"/>
</dbReference>
<keyword evidence="5" id="KW-1185">Reference proteome</keyword>
<feature type="domain" description="Rad50/SbcC-type AAA" evidence="3">
    <location>
        <begin position="5"/>
        <end position="309"/>
    </location>
</feature>
<evidence type="ECO:0000256" key="1">
    <source>
        <dbReference type="SAM" id="Coils"/>
    </source>
</evidence>
<dbReference type="EMBL" id="SOCA01000001">
    <property type="protein sequence ID" value="TDU80833.1"/>
    <property type="molecule type" value="Genomic_DNA"/>
</dbReference>
<dbReference type="RefSeq" id="WP_133792828.1">
    <property type="nucleotide sequence ID" value="NZ_SOCA01000001.1"/>
</dbReference>
<sequence>MRLHSITVRHYRRHLELRVDLDPARTLIGGPNESGKSTLVEATHRALFLRAKGNSKEHKEMLSLTHGGKPEVELEFEAEGRRYTLVKSFKGAGGMARLTQAGGSSWQGDEAEERLASLLKVNGGGRKSGEQWSHLWVWQGSSANDPLIQANTERESLVQRLQSQGGAAVIQSPLDARIAEHFAVQMKVAFQEKGEPRKNSDLGQALQAEEVATEAETVAQASVQKLQQAILQHEQAAVQMAEAEAALRHMESERAALAHRSAEVNRLRQVEQEAGRQVQAARKAYEARLATQQTIEQLQRNLDSLLTELAPQQARQESLTQSVATARKLAAECESSSHAAEDVVSNMRALHDYALALSTLAEKERHLLHLTRQEQVVNDLLAKRAELEKKIGTLPKIDPATLTSLQALERAQDKALTLLNSVATEIELLTTDVPVQVGDQELKAGLPLTLTTDTDVLIGNTKLRLRPGGGTSLAEARAKEKEARRKLDESFTTYGVKSLQEAVAISAERDRLQGDWKALTAELKGLAYEKLQADLTEAKRSFAAAETEVAHRRQDDFPANPNPVETKLALAAAETALQTCRLQRDQAASSLKKHEAALNTQAEALRENMRRLEEVKIRLTVLNEHEGPDNERAEALKKAALDVAQADAQLASAHQDLQFHHPDDLPSDQARFDRAHQSQSDKKADAQKRHIEAATLLRSDGTTDPTTALALATARAQAARANREAAHRHAYAMRRVHELILEEQHTLADRFTRPLAERVEGYLQRLFGPGVSVTVTMQNNSFEGLSLSRQGQPAFSFETLSQGASEQVAAAFRLAMAEILAESHNGCLPVVFDDAFAHSDPARVQSLHRMLDLAATRGLQIILLTCTPADYAMMGAAELRLDS</sequence>
<feature type="coiled-coil region" evidence="1">
    <location>
        <begin position="288"/>
        <end position="315"/>
    </location>
</feature>
<dbReference type="Gene3D" id="3.40.50.300">
    <property type="entry name" value="P-loop containing nucleotide triphosphate hydrolases"/>
    <property type="match status" value="2"/>
</dbReference>
<proteinExistence type="predicted"/>
<dbReference type="GO" id="GO:0016887">
    <property type="term" value="F:ATP hydrolysis activity"/>
    <property type="evidence" value="ECO:0007669"/>
    <property type="project" value="InterPro"/>
</dbReference>
<organism evidence="4 5">
    <name type="scientific">Prosthecobacter fusiformis</name>
    <dbReference type="NCBI Taxonomy" id="48464"/>
    <lineage>
        <taxon>Bacteria</taxon>
        <taxon>Pseudomonadati</taxon>
        <taxon>Verrucomicrobiota</taxon>
        <taxon>Verrucomicrobiia</taxon>
        <taxon>Verrucomicrobiales</taxon>
        <taxon>Verrucomicrobiaceae</taxon>
        <taxon>Prosthecobacter</taxon>
    </lineage>
</organism>
<dbReference type="PANTHER" id="PTHR41259:SF1">
    <property type="entry name" value="DOUBLE-STRAND BREAK REPAIR RAD50 ATPASE, PUTATIVE-RELATED"/>
    <property type="match status" value="1"/>
</dbReference>
<keyword evidence="4" id="KW-0540">Nuclease</keyword>
<evidence type="ECO:0000313" key="4">
    <source>
        <dbReference type="EMBL" id="TDU80833.1"/>
    </source>
</evidence>
<name>A0A4V3FI30_9BACT</name>